<dbReference type="Proteomes" id="UP000242084">
    <property type="component" value="Chromosome 1"/>
</dbReference>
<dbReference type="RefSeq" id="WP_095086177.1">
    <property type="nucleotide sequence ID" value="NZ_BMDM01000003.1"/>
</dbReference>
<evidence type="ECO:0000313" key="9">
    <source>
        <dbReference type="Proteomes" id="UP000242084"/>
    </source>
</evidence>
<dbReference type="SUPFAM" id="SSF46785">
    <property type="entry name" value="Winged helix' DNA-binding domain"/>
    <property type="match status" value="2"/>
</dbReference>
<dbReference type="AlphaFoldDB" id="A0A239YID6"/>
<dbReference type="NCBIfam" id="TIGR01889">
    <property type="entry name" value="Staph_reg_Sar"/>
    <property type="match status" value="1"/>
</dbReference>
<dbReference type="OrthoDB" id="2414381at2"/>
<evidence type="ECO:0000256" key="3">
    <source>
        <dbReference type="ARBA" id="ARBA00023015"/>
    </source>
</evidence>
<dbReference type="InterPro" id="IPR036388">
    <property type="entry name" value="WH-like_DNA-bd_sf"/>
</dbReference>
<feature type="domain" description="Transcriptional regulator SarA/SarZ/Rot-like helix-turn-helix" evidence="7">
    <location>
        <begin position="143"/>
        <end position="224"/>
    </location>
</feature>
<dbReference type="EMBL" id="LT906462">
    <property type="protein sequence ID" value="SNV58472.1"/>
    <property type="molecule type" value="Genomic_DNA"/>
</dbReference>
<comment type="similarity">
    <text evidence="6">Belongs to the SarA family.</text>
</comment>
<dbReference type="InterPro" id="IPR010166">
    <property type="entry name" value="SarA/Rot_dom"/>
</dbReference>
<keyword evidence="9" id="KW-1185">Reference proteome</keyword>
<evidence type="ECO:0000256" key="5">
    <source>
        <dbReference type="ARBA" id="ARBA00023163"/>
    </source>
</evidence>
<name>A0A239YID6_9STAP</name>
<accession>A0A239YID6</accession>
<dbReference type="InterPro" id="IPR036390">
    <property type="entry name" value="WH_DNA-bd_sf"/>
</dbReference>
<gene>
    <name evidence="8" type="primary">sarS</name>
    <name evidence="8" type="ORF">SAMEA4384403_00466</name>
</gene>
<dbReference type="GO" id="GO:0003700">
    <property type="term" value="F:DNA-binding transcription factor activity"/>
    <property type="evidence" value="ECO:0007669"/>
    <property type="project" value="InterPro"/>
</dbReference>
<evidence type="ECO:0000313" key="8">
    <source>
        <dbReference type="EMBL" id="SNV58472.1"/>
    </source>
</evidence>
<proteinExistence type="inferred from homology"/>
<dbReference type="InterPro" id="IPR039422">
    <property type="entry name" value="MarR/SlyA-like"/>
</dbReference>
<organism evidence="8 9">
    <name type="scientific">Mammaliicoccus stepanovicii</name>
    <dbReference type="NCBI Taxonomy" id="643214"/>
    <lineage>
        <taxon>Bacteria</taxon>
        <taxon>Bacillati</taxon>
        <taxon>Bacillota</taxon>
        <taxon>Bacilli</taxon>
        <taxon>Bacillales</taxon>
        <taxon>Staphylococcaceae</taxon>
        <taxon>Mammaliicoccus</taxon>
    </lineage>
</organism>
<dbReference type="Gene3D" id="1.10.10.10">
    <property type="entry name" value="Winged helix-like DNA-binding domain superfamily/Winged helix DNA-binding domain"/>
    <property type="match status" value="2"/>
</dbReference>
<dbReference type="Pfam" id="PF22381">
    <property type="entry name" value="Staph_reg_Sar_Rot"/>
    <property type="match status" value="2"/>
</dbReference>
<dbReference type="KEGG" id="sste:SAMEA4384403_0466"/>
<dbReference type="PANTHER" id="PTHR33164:SF5">
    <property type="entry name" value="ORGANIC HYDROPEROXIDE RESISTANCE TRANSCRIPTIONAL REGULATOR"/>
    <property type="match status" value="1"/>
</dbReference>
<evidence type="ECO:0000256" key="4">
    <source>
        <dbReference type="ARBA" id="ARBA00023125"/>
    </source>
</evidence>
<comment type="subcellular location">
    <subcellularLocation>
        <location evidence="1">Cytoplasm</location>
    </subcellularLocation>
</comment>
<dbReference type="GO" id="GO:0003677">
    <property type="term" value="F:DNA binding"/>
    <property type="evidence" value="ECO:0007669"/>
    <property type="project" value="UniProtKB-KW"/>
</dbReference>
<dbReference type="GO" id="GO:0006950">
    <property type="term" value="P:response to stress"/>
    <property type="evidence" value="ECO:0007669"/>
    <property type="project" value="TreeGrafter"/>
</dbReference>
<dbReference type="PANTHER" id="PTHR33164">
    <property type="entry name" value="TRANSCRIPTIONAL REGULATOR, MARR FAMILY"/>
    <property type="match status" value="1"/>
</dbReference>
<keyword evidence="5" id="KW-0804">Transcription</keyword>
<keyword evidence="2" id="KW-0963">Cytoplasm</keyword>
<evidence type="ECO:0000259" key="7">
    <source>
        <dbReference type="Pfam" id="PF22381"/>
    </source>
</evidence>
<evidence type="ECO:0000256" key="6">
    <source>
        <dbReference type="ARBA" id="ARBA00038100"/>
    </source>
</evidence>
<sequence length="249" mass="29683">MCKTINDLLSVYLINNEVIKFLKNKYDLSIYHLKILKYINLHHDEEAIIEVKNIKRDLDIHHSIVTTVISDLHNLNYFIKKRSKNDERKILLIVETRHKMKIAQFIHDIKIALKEEFAIQGLHLNYDHILEDVIRNNVSLMNIKKVVKQKYKFKLDQFLLLMLIMTIKHDFCTFKEIKRTLSWDMAKINKAVKVLVKMNYVNKNRDKLDERKVSLSINERYKDEIYMMLEDVSCIIKAHNGDSNLAMLK</sequence>
<reference evidence="8 9" key="1">
    <citation type="submission" date="2017-06" db="EMBL/GenBank/DDBJ databases">
        <authorList>
            <consortium name="Pathogen Informatics"/>
        </authorList>
    </citation>
    <scope>NUCLEOTIDE SEQUENCE [LARGE SCALE GENOMIC DNA]</scope>
    <source>
        <strain evidence="8 9">NCTC13839</strain>
    </source>
</reference>
<feature type="domain" description="Transcriptional regulator SarA/SarZ/Rot-like helix-turn-helix" evidence="7">
    <location>
        <begin position="18"/>
        <end position="103"/>
    </location>
</feature>
<dbReference type="InterPro" id="IPR055166">
    <property type="entry name" value="Transc_reg_Sar_Rot_HTH"/>
</dbReference>
<evidence type="ECO:0000256" key="1">
    <source>
        <dbReference type="ARBA" id="ARBA00004496"/>
    </source>
</evidence>
<keyword evidence="4" id="KW-0238">DNA-binding</keyword>
<evidence type="ECO:0000256" key="2">
    <source>
        <dbReference type="ARBA" id="ARBA00022490"/>
    </source>
</evidence>
<keyword evidence="3" id="KW-0805">Transcription regulation</keyword>
<dbReference type="GO" id="GO:0005737">
    <property type="term" value="C:cytoplasm"/>
    <property type="evidence" value="ECO:0007669"/>
    <property type="project" value="UniProtKB-SubCell"/>
</dbReference>
<protein>
    <submittedName>
        <fullName evidence="8">Accessory regulator R</fullName>
    </submittedName>
</protein>